<name>A0A2W2C337_9ACTN</name>
<proteinExistence type="predicted"/>
<accession>A0A2W2C337</accession>
<dbReference type="RefSeq" id="WP_111252850.1">
    <property type="nucleotide sequence ID" value="NZ_POTW01000002.1"/>
</dbReference>
<dbReference type="AlphaFoldDB" id="A0A2W2C337"/>
<evidence type="ECO:0000256" key="1">
    <source>
        <dbReference type="SAM" id="SignalP"/>
    </source>
</evidence>
<organism evidence="2 3">
    <name type="scientific">Jiangella anatolica</name>
    <dbReference type="NCBI Taxonomy" id="2670374"/>
    <lineage>
        <taxon>Bacteria</taxon>
        <taxon>Bacillati</taxon>
        <taxon>Actinomycetota</taxon>
        <taxon>Actinomycetes</taxon>
        <taxon>Jiangellales</taxon>
        <taxon>Jiangellaceae</taxon>
        <taxon>Jiangella</taxon>
    </lineage>
</organism>
<dbReference type="PROSITE" id="PS51257">
    <property type="entry name" value="PROKAR_LIPOPROTEIN"/>
    <property type="match status" value="1"/>
</dbReference>
<dbReference type="EMBL" id="POTW01000002">
    <property type="protein sequence ID" value="PZF86478.1"/>
    <property type="molecule type" value="Genomic_DNA"/>
</dbReference>
<comment type="caution">
    <text evidence="2">The sequence shown here is derived from an EMBL/GenBank/DDBJ whole genome shotgun (WGS) entry which is preliminary data.</text>
</comment>
<evidence type="ECO:0000313" key="2">
    <source>
        <dbReference type="EMBL" id="PZF86478.1"/>
    </source>
</evidence>
<evidence type="ECO:0000313" key="3">
    <source>
        <dbReference type="Proteomes" id="UP000248764"/>
    </source>
</evidence>
<evidence type="ECO:0008006" key="4">
    <source>
        <dbReference type="Google" id="ProtNLM"/>
    </source>
</evidence>
<feature type="chain" id="PRO_5016006833" description="Lipoprotein" evidence="1">
    <location>
        <begin position="19"/>
        <end position="192"/>
    </location>
</feature>
<dbReference type="Proteomes" id="UP000248764">
    <property type="component" value="Unassembled WGS sequence"/>
</dbReference>
<protein>
    <recommendedName>
        <fullName evidence="4">Lipoprotein</fullName>
    </recommendedName>
</protein>
<keyword evidence="1" id="KW-0732">Signal</keyword>
<reference evidence="2 3" key="1">
    <citation type="submission" date="2018-01" db="EMBL/GenBank/DDBJ databases">
        <title>Draft genome sequence of Jiangella sp. GTF31.</title>
        <authorList>
            <person name="Sahin N."/>
            <person name="Ay H."/>
            <person name="Saygin H."/>
        </authorList>
    </citation>
    <scope>NUCLEOTIDE SEQUENCE [LARGE SCALE GENOMIC DNA]</scope>
    <source>
        <strain evidence="2 3">GTF31</strain>
    </source>
</reference>
<sequence length="192" mass="20012">MKRLAAIAAVLMLVAACADEPPRLSEWDAGSARGIFDTRPGQPYAFEEMTLCLDEPGSAVITDVAPIEPAGGFEVLDFSVQPPNQGDSRNYLAEPTERLAAGGYPADGPMVVDGVCPDDRTGEGGTAFNLGIEVAYSAPDAGTARGFRVTYESGGESLTVVRPFAISLCTAPMGEAEPVTPPECEVEIVESG</sequence>
<gene>
    <name evidence="2" type="ORF">C1I92_01320</name>
</gene>
<keyword evidence="3" id="KW-1185">Reference proteome</keyword>
<feature type="signal peptide" evidence="1">
    <location>
        <begin position="1"/>
        <end position="18"/>
    </location>
</feature>